<sequence length="198" mass="22112">MAVIGSMIVAQAFRYMQLAPPSSFEDDSDKARDAEQMYPVAVRAVLEAGDWSFASRTVQLSELVSLPDLTAEDDDLPWAYKVPGDFVAMRQVEDGEIRWRIDENGLLRADEPGPLKIRYTRYIENLDNRPANFRMAVAARLACYLAPVHVEASTTIERLEQLAAQLEKQALRADAGSASAQRYDGRDVGGMWADEVTR</sequence>
<evidence type="ECO:0000313" key="2">
    <source>
        <dbReference type="EMBL" id="RWR35000.1"/>
    </source>
</evidence>
<reference evidence="2 3" key="1">
    <citation type="submission" date="2019-01" db="EMBL/GenBank/DDBJ databases">
        <title>Sinorhodobacter populi sp. nov. isolated from the symptomatic bark tissue of Populus euramericana canker.</title>
        <authorList>
            <person name="Xu G."/>
        </authorList>
    </citation>
    <scope>NUCLEOTIDE SEQUENCE [LARGE SCALE GENOMIC DNA]</scope>
    <source>
        <strain evidence="2 3">07D10-4-3</strain>
    </source>
</reference>
<evidence type="ECO:0000256" key="1">
    <source>
        <dbReference type="SAM" id="Coils"/>
    </source>
</evidence>
<evidence type="ECO:0000313" key="3">
    <source>
        <dbReference type="Proteomes" id="UP000284451"/>
    </source>
</evidence>
<dbReference type="Proteomes" id="UP000284451">
    <property type="component" value="Unassembled WGS sequence"/>
</dbReference>
<feature type="coiled-coil region" evidence="1">
    <location>
        <begin position="149"/>
        <end position="176"/>
    </location>
</feature>
<protein>
    <submittedName>
        <fullName evidence="2">Uncharacterized protein</fullName>
    </submittedName>
</protein>
<organism evidence="2 3">
    <name type="scientific">Paenirhodobacter populi</name>
    <dbReference type="NCBI Taxonomy" id="2306993"/>
    <lineage>
        <taxon>Bacteria</taxon>
        <taxon>Pseudomonadati</taxon>
        <taxon>Pseudomonadota</taxon>
        <taxon>Alphaproteobacteria</taxon>
        <taxon>Rhodobacterales</taxon>
        <taxon>Rhodobacter group</taxon>
        <taxon>Paenirhodobacter</taxon>
    </lineage>
</organism>
<dbReference type="EMBL" id="SAUY01000001">
    <property type="protein sequence ID" value="RWR35000.1"/>
    <property type="molecule type" value="Genomic_DNA"/>
</dbReference>
<comment type="caution">
    <text evidence="2">The sequence shown here is derived from an EMBL/GenBank/DDBJ whole genome shotgun (WGS) entry which is preliminary data.</text>
</comment>
<dbReference type="AlphaFoldDB" id="A0A443KPZ3"/>
<dbReference type="RefSeq" id="WP_128230917.1">
    <property type="nucleotide sequence ID" value="NZ_SAUY01000001.1"/>
</dbReference>
<gene>
    <name evidence="2" type="ORF">D2T29_00545</name>
</gene>
<proteinExistence type="predicted"/>
<keyword evidence="1" id="KW-0175">Coiled coil</keyword>
<accession>A0A443KPZ3</accession>
<name>A0A443KPZ3_9RHOB</name>
<reference evidence="2 3" key="2">
    <citation type="submission" date="2019-01" db="EMBL/GenBank/DDBJ databases">
        <authorList>
            <person name="Li Y."/>
        </authorList>
    </citation>
    <scope>NUCLEOTIDE SEQUENCE [LARGE SCALE GENOMIC DNA]</scope>
    <source>
        <strain evidence="2 3">07D10-4-3</strain>
    </source>
</reference>